<feature type="transmembrane region" description="Helical" evidence="8">
    <location>
        <begin position="127"/>
        <end position="146"/>
    </location>
</feature>
<evidence type="ECO:0000256" key="2">
    <source>
        <dbReference type="ARBA" id="ARBA00010145"/>
    </source>
</evidence>
<feature type="transmembrane region" description="Helical" evidence="8">
    <location>
        <begin position="65"/>
        <end position="83"/>
    </location>
</feature>
<dbReference type="InterPro" id="IPR004776">
    <property type="entry name" value="Mem_transp_PIN-like"/>
</dbReference>
<feature type="transmembrane region" description="Helical" evidence="8">
    <location>
        <begin position="229"/>
        <end position="251"/>
    </location>
</feature>
<comment type="caution">
    <text evidence="9">The sequence shown here is derived from an EMBL/GenBank/DDBJ whole genome shotgun (WGS) entry which is preliminary data.</text>
</comment>
<evidence type="ECO:0000256" key="7">
    <source>
        <dbReference type="ARBA" id="ARBA00023136"/>
    </source>
</evidence>
<dbReference type="GO" id="GO:0005886">
    <property type="term" value="C:plasma membrane"/>
    <property type="evidence" value="ECO:0007669"/>
    <property type="project" value="UniProtKB-SubCell"/>
</dbReference>
<dbReference type="OrthoDB" id="9810457at2"/>
<organism evidence="9 10">
    <name type="scientific">Caenispirillum salinarum AK4</name>
    <dbReference type="NCBI Taxonomy" id="1238182"/>
    <lineage>
        <taxon>Bacteria</taxon>
        <taxon>Pseudomonadati</taxon>
        <taxon>Pseudomonadota</taxon>
        <taxon>Alphaproteobacteria</taxon>
        <taxon>Rhodospirillales</taxon>
        <taxon>Novispirillaceae</taxon>
        <taxon>Caenispirillum</taxon>
    </lineage>
</organism>
<dbReference type="Proteomes" id="UP000009881">
    <property type="component" value="Unassembled WGS sequence"/>
</dbReference>
<dbReference type="Pfam" id="PF03547">
    <property type="entry name" value="Mem_trans"/>
    <property type="match status" value="1"/>
</dbReference>
<protein>
    <submittedName>
        <fullName evidence="9">Putative malonate transporter, MdcF, AEC family</fullName>
    </submittedName>
</protein>
<feature type="transmembrane region" description="Helical" evidence="8">
    <location>
        <begin position="257"/>
        <end position="277"/>
    </location>
</feature>
<keyword evidence="4" id="KW-1003">Cell membrane</keyword>
<evidence type="ECO:0000256" key="1">
    <source>
        <dbReference type="ARBA" id="ARBA00004651"/>
    </source>
</evidence>
<evidence type="ECO:0000256" key="4">
    <source>
        <dbReference type="ARBA" id="ARBA00022475"/>
    </source>
</evidence>
<evidence type="ECO:0000313" key="9">
    <source>
        <dbReference type="EMBL" id="EKV29239.1"/>
    </source>
</evidence>
<dbReference type="PANTHER" id="PTHR36838">
    <property type="entry name" value="AUXIN EFFLUX CARRIER FAMILY PROTEIN"/>
    <property type="match status" value="1"/>
</dbReference>
<feature type="transmembrane region" description="Helical" evidence="8">
    <location>
        <begin position="95"/>
        <end position="115"/>
    </location>
</feature>
<evidence type="ECO:0000256" key="5">
    <source>
        <dbReference type="ARBA" id="ARBA00022692"/>
    </source>
</evidence>
<evidence type="ECO:0000256" key="6">
    <source>
        <dbReference type="ARBA" id="ARBA00022989"/>
    </source>
</evidence>
<dbReference type="GO" id="GO:0055085">
    <property type="term" value="P:transmembrane transport"/>
    <property type="evidence" value="ECO:0007669"/>
    <property type="project" value="InterPro"/>
</dbReference>
<gene>
    <name evidence="9" type="ORF">C882_0546</name>
</gene>
<evidence type="ECO:0000256" key="8">
    <source>
        <dbReference type="SAM" id="Phobius"/>
    </source>
</evidence>
<keyword evidence="3" id="KW-0813">Transport</keyword>
<feature type="transmembrane region" description="Helical" evidence="8">
    <location>
        <begin position="289"/>
        <end position="309"/>
    </location>
</feature>
<comment type="similarity">
    <text evidence="2">Belongs to the auxin efflux carrier (TC 2.A.69) family.</text>
</comment>
<proteinExistence type="inferred from homology"/>
<dbReference type="AlphaFoldDB" id="K9GWW4"/>
<dbReference type="EMBL" id="ANHY01000013">
    <property type="protein sequence ID" value="EKV29239.1"/>
    <property type="molecule type" value="Genomic_DNA"/>
</dbReference>
<keyword evidence="10" id="KW-1185">Reference proteome</keyword>
<feature type="transmembrane region" description="Helical" evidence="8">
    <location>
        <begin position="167"/>
        <end position="187"/>
    </location>
</feature>
<feature type="transmembrane region" description="Helical" evidence="8">
    <location>
        <begin position="199"/>
        <end position="217"/>
    </location>
</feature>
<dbReference type="STRING" id="1238182.C882_0546"/>
<evidence type="ECO:0000256" key="3">
    <source>
        <dbReference type="ARBA" id="ARBA00022448"/>
    </source>
</evidence>
<keyword evidence="5 8" id="KW-0812">Transmembrane</keyword>
<dbReference type="Gene3D" id="1.20.1530.20">
    <property type="match status" value="1"/>
</dbReference>
<evidence type="ECO:0000313" key="10">
    <source>
        <dbReference type="Proteomes" id="UP000009881"/>
    </source>
</evidence>
<accession>K9GWW4</accession>
<dbReference type="InterPro" id="IPR038770">
    <property type="entry name" value="Na+/solute_symporter_sf"/>
</dbReference>
<sequence>MAETLGIVLPIFGVMALGWIFARRSLISEAGVSGIVNFVFYLAIPALLFRTLANGAVEGRFDARLIAGFFSAALLHFALGWLVSRFVFRNSTEACGLAAMSGGFGNLVLVGLPLVQRAYGDAGLVPLMLIIMVHSAILFTATTLAIEAGRSGGGSWVRRLGGTLKSVFLNPIVIAALSGLVFGMLGLRLPGVVDETLALIGRGAAPVALFAVGATLATCRIAGDLREALVMTALKLLVLPVLVWVFAALVFDLRPEWVTVAVLAGAMPAGANVYVFARKFDIYVNRATAVVLLSTVLSVVTLTALIATLPAP</sequence>
<keyword evidence="6 8" id="KW-1133">Transmembrane helix</keyword>
<dbReference type="PANTHER" id="PTHR36838:SF3">
    <property type="entry name" value="TRANSPORTER AUXIN EFFLUX CARRIER EC FAMILY"/>
    <property type="match status" value="1"/>
</dbReference>
<dbReference type="eggNOG" id="COG0679">
    <property type="taxonomic scope" value="Bacteria"/>
</dbReference>
<dbReference type="RefSeq" id="WP_009541204.1">
    <property type="nucleotide sequence ID" value="NZ_ANHY01000013.1"/>
</dbReference>
<comment type="subcellular location">
    <subcellularLocation>
        <location evidence="1">Cell membrane</location>
        <topology evidence="1">Multi-pass membrane protein</topology>
    </subcellularLocation>
</comment>
<reference evidence="9" key="1">
    <citation type="journal article" date="2013" name="Genome Announc.">
        <title>Draft Genome Sequence of an Alphaproteobacterium, Caenispirillum salinarum AK4(T), Isolated from a Solar Saltern.</title>
        <authorList>
            <person name="Khatri I."/>
            <person name="Singh A."/>
            <person name="Korpole S."/>
            <person name="Pinnaka A.K."/>
            <person name="Subramanian S."/>
        </authorList>
    </citation>
    <scope>NUCLEOTIDE SEQUENCE [LARGE SCALE GENOMIC DNA]</scope>
    <source>
        <strain evidence="9">AK4</strain>
    </source>
</reference>
<feature type="transmembrane region" description="Helical" evidence="8">
    <location>
        <begin position="6"/>
        <end position="22"/>
    </location>
</feature>
<name>K9GWW4_9PROT</name>
<feature type="transmembrane region" description="Helical" evidence="8">
    <location>
        <begin position="34"/>
        <end position="53"/>
    </location>
</feature>
<keyword evidence="7 8" id="KW-0472">Membrane</keyword>